<keyword evidence="3" id="KW-1003">Cell membrane</keyword>
<name>A0ABS9Q8N2_9HYPH</name>
<dbReference type="PANTHER" id="PTHR47529:SF1">
    <property type="entry name" value="PERIPLASMIC CHAPERONE PPID"/>
    <property type="match status" value="1"/>
</dbReference>
<dbReference type="PANTHER" id="PTHR47529">
    <property type="entry name" value="PEPTIDYL-PROLYL CIS-TRANS ISOMERASE D"/>
    <property type="match status" value="1"/>
</dbReference>
<evidence type="ECO:0000256" key="8">
    <source>
        <dbReference type="ARBA" id="ARBA00023186"/>
    </source>
</evidence>
<evidence type="ECO:0000256" key="12">
    <source>
        <dbReference type="ARBA" id="ARBA00040743"/>
    </source>
</evidence>
<evidence type="ECO:0000259" key="14">
    <source>
        <dbReference type="Pfam" id="PF13145"/>
    </source>
</evidence>
<gene>
    <name evidence="15" type="ORF">L4923_01925</name>
</gene>
<evidence type="ECO:0000256" key="7">
    <source>
        <dbReference type="ARBA" id="ARBA00023136"/>
    </source>
</evidence>
<dbReference type="InterPro" id="IPR046357">
    <property type="entry name" value="PPIase_dom_sf"/>
</dbReference>
<dbReference type="Gene3D" id="3.10.50.40">
    <property type="match status" value="1"/>
</dbReference>
<evidence type="ECO:0000256" key="10">
    <source>
        <dbReference type="ARBA" id="ARBA00031484"/>
    </source>
</evidence>
<dbReference type="Pfam" id="PF13624">
    <property type="entry name" value="SurA_N_3"/>
    <property type="match status" value="1"/>
</dbReference>
<evidence type="ECO:0000256" key="11">
    <source>
        <dbReference type="ARBA" id="ARBA00038408"/>
    </source>
</evidence>
<sequence length="631" mass="69076">MLSTLRSAAGTWVAKTLLSLLVVSFAVWGISSRVMGTIAGHHSVLTVGGTSVSVTEYRLAYDRELNVMSQQFGQRLTREQAKALGVDNRVLSQLVSGAVLDEQARKLGLGLSEDRIAELTREDPAFKGDNGQFDRRMFDYVLRQINMRPEDYVRNRVQVATRQQIVEAVSDGMKAPDTLLKGLALYRGEDRTIDYMVLPKSLVEPIPAPSDADLKAYFETNKKKYAAPEYRKFSYVRLEPEDIMDLSAVTEQQIKDDYEKNKGRYTTPEMRTIEQLVFKSPEAATAAFDSLKSGATFDKLVTAEGKTQHDTLLGTLAKDKIADKAVADAAFALNANEVSPVVRGAFGPVLLRVTEIKPEVVKPVAEVSDQIRKELAINEASRILLDTHDSYEDARAGGSTMVEAAEKLKLKVVTVDAIDRTGQRPDGTVVTGLPESVSLIRAVFEAEQGIENEGLTTADNGYVFYELNGITPARDRTLDEVRQKVVADWTEAEAEKRLNARAEELEKRVKAGATLDTVAGELKLEKQTKRGLKREADDADFGKEGTAAVFAVTEGGSGIVSAPTGTAKILFKVAEVFEPAGADASTIPDDVQKSFAAGMSDDMLEELVAQLQSQFRVEVDQVAIQQAQQVQ</sequence>
<evidence type="ECO:0000256" key="5">
    <source>
        <dbReference type="ARBA" id="ARBA00022692"/>
    </source>
</evidence>
<evidence type="ECO:0000256" key="2">
    <source>
        <dbReference type="ARBA" id="ARBA00018370"/>
    </source>
</evidence>
<dbReference type="InterPro" id="IPR000297">
    <property type="entry name" value="PPIase_PpiC"/>
</dbReference>
<dbReference type="EMBL" id="JAKREW010000001">
    <property type="protein sequence ID" value="MCG7503772.1"/>
    <property type="molecule type" value="Genomic_DNA"/>
</dbReference>
<comment type="subcellular location">
    <subcellularLocation>
        <location evidence="1">Cell inner membrane</location>
        <topology evidence="1">Single-pass type II membrane protein</topology>
        <orientation evidence="1">Periplasmic side</orientation>
    </subcellularLocation>
</comment>
<dbReference type="RefSeq" id="WP_239361700.1">
    <property type="nucleotide sequence ID" value="NZ_JAKREW010000001.1"/>
</dbReference>
<evidence type="ECO:0000256" key="13">
    <source>
        <dbReference type="ARBA" id="ARBA00042775"/>
    </source>
</evidence>
<accession>A0ABS9Q8N2</accession>
<keyword evidence="8" id="KW-0143">Chaperone</keyword>
<dbReference type="InterPro" id="IPR052029">
    <property type="entry name" value="PpiD_chaperone"/>
</dbReference>
<evidence type="ECO:0000256" key="4">
    <source>
        <dbReference type="ARBA" id="ARBA00022519"/>
    </source>
</evidence>
<dbReference type="SUPFAM" id="SSF109998">
    <property type="entry name" value="Triger factor/SurA peptide-binding domain-like"/>
    <property type="match status" value="1"/>
</dbReference>
<reference evidence="15 16" key="1">
    <citation type="submission" date="2022-02" db="EMBL/GenBank/DDBJ databases">
        <title>Draft genome sequence of Mezorhizobium retamae strain IRAMC:0171 isolated from Retama raetam nodules.</title>
        <authorList>
            <person name="Bengaied R."/>
            <person name="Sbissi I."/>
            <person name="Huber K."/>
            <person name="Ghodbane F."/>
            <person name="Nouioui I."/>
            <person name="Tarhouni M."/>
            <person name="Gtari M."/>
        </authorList>
    </citation>
    <scope>NUCLEOTIDE SEQUENCE [LARGE SCALE GENOMIC DNA]</scope>
    <source>
        <strain evidence="15 16">IRAMC:0171</strain>
    </source>
</reference>
<dbReference type="Pfam" id="PF13145">
    <property type="entry name" value="Rotamase_2"/>
    <property type="match status" value="1"/>
</dbReference>
<keyword evidence="4" id="KW-0997">Cell inner membrane</keyword>
<keyword evidence="5" id="KW-0812">Transmembrane</keyword>
<evidence type="ECO:0000313" key="15">
    <source>
        <dbReference type="EMBL" id="MCG7503772.1"/>
    </source>
</evidence>
<evidence type="ECO:0000256" key="9">
    <source>
        <dbReference type="ARBA" id="ARBA00030642"/>
    </source>
</evidence>
<dbReference type="SUPFAM" id="SSF54534">
    <property type="entry name" value="FKBP-like"/>
    <property type="match status" value="1"/>
</dbReference>
<protein>
    <recommendedName>
        <fullName evidence="2">Parvulin-like PPIase</fullName>
    </recommendedName>
    <alternativeName>
        <fullName evidence="9">Peptidyl-prolyl cis-trans isomerase plp</fullName>
    </alternativeName>
    <alternativeName>
        <fullName evidence="12">Periplasmic chaperone PpiD</fullName>
    </alternativeName>
    <alternativeName>
        <fullName evidence="13">Periplasmic folding chaperone</fullName>
    </alternativeName>
    <alternativeName>
        <fullName evidence="10">Rotamase plp</fullName>
    </alternativeName>
</protein>
<keyword evidence="16" id="KW-1185">Reference proteome</keyword>
<comment type="similarity">
    <text evidence="11">Belongs to the PpiD chaperone family.</text>
</comment>
<keyword evidence="7" id="KW-0472">Membrane</keyword>
<evidence type="ECO:0000256" key="6">
    <source>
        <dbReference type="ARBA" id="ARBA00022989"/>
    </source>
</evidence>
<organism evidence="15 16">
    <name type="scientific">Mesorhizobium retamae</name>
    <dbReference type="NCBI Taxonomy" id="2912854"/>
    <lineage>
        <taxon>Bacteria</taxon>
        <taxon>Pseudomonadati</taxon>
        <taxon>Pseudomonadota</taxon>
        <taxon>Alphaproteobacteria</taxon>
        <taxon>Hyphomicrobiales</taxon>
        <taxon>Phyllobacteriaceae</taxon>
        <taxon>Mesorhizobium</taxon>
    </lineage>
</organism>
<feature type="domain" description="PpiC" evidence="14">
    <location>
        <begin position="249"/>
        <end position="369"/>
    </location>
</feature>
<proteinExistence type="inferred from homology"/>
<keyword evidence="6" id="KW-1133">Transmembrane helix</keyword>
<evidence type="ECO:0000256" key="1">
    <source>
        <dbReference type="ARBA" id="ARBA00004382"/>
    </source>
</evidence>
<evidence type="ECO:0000256" key="3">
    <source>
        <dbReference type="ARBA" id="ARBA00022475"/>
    </source>
</evidence>
<comment type="caution">
    <text evidence="15">The sequence shown here is derived from an EMBL/GenBank/DDBJ whole genome shotgun (WGS) entry which is preliminary data.</text>
</comment>
<dbReference type="InterPro" id="IPR027304">
    <property type="entry name" value="Trigger_fact/SurA_dom_sf"/>
</dbReference>
<dbReference type="Proteomes" id="UP001201701">
    <property type="component" value="Unassembled WGS sequence"/>
</dbReference>
<evidence type="ECO:0000313" key="16">
    <source>
        <dbReference type="Proteomes" id="UP001201701"/>
    </source>
</evidence>